<proteinExistence type="predicted"/>
<keyword evidence="2" id="KW-1185">Reference proteome</keyword>
<reference evidence="1" key="1">
    <citation type="submission" date="2020-10" db="EMBL/GenBank/DDBJ databases">
        <title>Sequencing the genomes of 1000 actinobacteria strains.</title>
        <authorList>
            <person name="Klenk H.-P."/>
        </authorList>
    </citation>
    <scope>NUCLEOTIDE SEQUENCE</scope>
    <source>
        <strain evidence="1">DSM 46832</strain>
    </source>
</reference>
<protein>
    <submittedName>
        <fullName evidence="1">Uncharacterized protein</fullName>
    </submittedName>
</protein>
<dbReference type="EMBL" id="JADBEB010000001">
    <property type="protein sequence ID" value="MBE1492024.1"/>
    <property type="molecule type" value="Genomic_DNA"/>
</dbReference>
<gene>
    <name evidence="1" type="ORF">H4W31_007662</name>
</gene>
<evidence type="ECO:0000313" key="2">
    <source>
        <dbReference type="Proteomes" id="UP000649753"/>
    </source>
</evidence>
<organism evidence="1 2">
    <name type="scientific">Plantactinospora soyae</name>
    <dbReference type="NCBI Taxonomy" id="1544732"/>
    <lineage>
        <taxon>Bacteria</taxon>
        <taxon>Bacillati</taxon>
        <taxon>Actinomycetota</taxon>
        <taxon>Actinomycetes</taxon>
        <taxon>Micromonosporales</taxon>
        <taxon>Micromonosporaceae</taxon>
        <taxon>Plantactinospora</taxon>
    </lineage>
</organism>
<accession>A0A927MCN3</accession>
<sequence length="50" mass="6206">MFLIRWYLREAWLWLRTRHGPVWSHLHAGVVCRCGETCKQLKRRNDPWSR</sequence>
<evidence type="ECO:0000313" key="1">
    <source>
        <dbReference type="EMBL" id="MBE1492024.1"/>
    </source>
</evidence>
<comment type="caution">
    <text evidence="1">The sequence shown here is derived from an EMBL/GenBank/DDBJ whole genome shotgun (WGS) entry which is preliminary data.</text>
</comment>
<dbReference type="AlphaFoldDB" id="A0A927MCN3"/>
<dbReference type="Proteomes" id="UP000649753">
    <property type="component" value="Unassembled WGS sequence"/>
</dbReference>
<name>A0A927MCN3_9ACTN</name>